<reference evidence="2 3" key="1">
    <citation type="journal article" date="2018" name="Front. Plant Sci.">
        <title>Red Clover (Trifolium pratense) and Zigzag Clover (T. medium) - A Picture of Genomic Similarities and Differences.</title>
        <authorList>
            <person name="Dluhosova J."/>
            <person name="Istvanek J."/>
            <person name="Nedelnik J."/>
            <person name="Repkova J."/>
        </authorList>
    </citation>
    <scope>NUCLEOTIDE SEQUENCE [LARGE SCALE GENOMIC DNA]</scope>
    <source>
        <strain evidence="3">cv. 10/8</strain>
        <tissue evidence="2">Leaf</tissue>
    </source>
</reference>
<evidence type="ECO:0000256" key="1">
    <source>
        <dbReference type="SAM" id="MobiDB-lite"/>
    </source>
</evidence>
<protein>
    <submittedName>
        <fullName evidence="2">Uncharacterized protein</fullName>
    </submittedName>
</protein>
<keyword evidence="3" id="KW-1185">Reference proteome</keyword>
<organism evidence="2 3">
    <name type="scientific">Trifolium medium</name>
    <dbReference type="NCBI Taxonomy" id="97028"/>
    <lineage>
        <taxon>Eukaryota</taxon>
        <taxon>Viridiplantae</taxon>
        <taxon>Streptophyta</taxon>
        <taxon>Embryophyta</taxon>
        <taxon>Tracheophyta</taxon>
        <taxon>Spermatophyta</taxon>
        <taxon>Magnoliopsida</taxon>
        <taxon>eudicotyledons</taxon>
        <taxon>Gunneridae</taxon>
        <taxon>Pentapetalae</taxon>
        <taxon>rosids</taxon>
        <taxon>fabids</taxon>
        <taxon>Fabales</taxon>
        <taxon>Fabaceae</taxon>
        <taxon>Papilionoideae</taxon>
        <taxon>50 kb inversion clade</taxon>
        <taxon>NPAAA clade</taxon>
        <taxon>Hologalegina</taxon>
        <taxon>IRL clade</taxon>
        <taxon>Trifolieae</taxon>
        <taxon>Trifolium</taxon>
    </lineage>
</organism>
<feature type="region of interest" description="Disordered" evidence="1">
    <location>
        <begin position="1"/>
        <end position="25"/>
    </location>
</feature>
<dbReference type="EMBL" id="LXQA010018179">
    <property type="protein sequence ID" value="MCH90382.1"/>
    <property type="molecule type" value="Genomic_DNA"/>
</dbReference>
<comment type="caution">
    <text evidence="2">The sequence shown here is derived from an EMBL/GenBank/DDBJ whole genome shotgun (WGS) entry which is preliminary data.</text>
</comment>
<feature type="compositionally biased region" description="Polar residues" evidence="1">
    <location>
        <begin position="11"/>
        <end position="22"/>
    </location>
</feature>
<gene>
    <name evidence="2" type="ORF">A2U01_0011297</name>
</gene>
<name>A0A392MSY8_9FABA</name>
<sequence length="92" mass="10507">MHKQVELQEGGSRSSTNGNKEYQSWEKKVELRVSKDNILEAGLLVLKTFQVTTIKQTQKVLMLGQVHNTAQYNQLINMVKEQRKQSSTIASM</sequence>
<dbReference type="AlphaFoldDB" id="A0A392MSY8"/>
<evidence type="ECO:0000313" key="2">
    <source>
        <dbReference type="EMBL" id="MCH90382.1"/>
    </source>
</evidence>
<accession>A0A392MSY8</accession>
<proteinExistence type="predicted"/>
<evidence type="ECO:0000313" key="3">
    <source>
        <dbReference type="Proteomes" id="UP000265520"/>
    </source>
</evidence>
<dbReference type="Proteomes" id="UP000265520">
    <property type="component" value="Unassembled WGS sequence"/>
</dbReference>